<dbReference type="Pfam" id="PF00899">
    <property type="entry name" value="ThiF"/>
    <property type="match status" value="1"/>
</dbReference>
<keyword evidence="3" id="KW-0479">Metal-binding</keyword>
<evidence type="ECO:0000256" key="2">
    <source>
        <dbReference type="ARBA" id="ARBA00016279"/>
    </source>
</evidence>
<dbReference type="GO" id="GO:0005829">
    <property type="term" value="C:cytosol"/>
    <property type="evidence" value="ECO:0007669"/>
    <property type="project" value="TreeGrafter"/>
</dbReference>
<keyword evidence="10" id="KW-1185">Reference proteome</keyword>
<proteinExistence type="inferred from homology"/>
<keyword evidence="5" id="KW-0833">Ubl conjugation pathway</keyword>
<dbReference type="Gene3D" id="3.40.50.720">
    <property type="entry name" value="NAD(P)-binding Rossmann-like Domain"/>
    <property type="match status" value="1"/>
</dbReference>
<dbReference type="AlphaFoldDB" id="A0A9C7PS75"/>
<dbReference type="GO" id="GO:0046872">
    <property type="term" value="F:metal ion binding"/>
    <property type="evidence" value="ECO:0007669"/>
    <property type="project" value="UniProtKB-KW"/>
</dbReference>
<organism evidence="9 10">
    <name type="scientific">Galdieria partita</name>
    <dbReference type="NCBI Taxonomy" id="83374"/>
    <lineage>
        <taxon>Eukaryota</taxon>
        <taxon>Rhodophyta</taxon>
        <taxon>Bangiophyceae</taxon>
        <taxon>Galdieriales</taxon>
        <taxon>Galdieriaceae</taxon>
        <taxon>Galdieria</taxon>
    </lineage>
</organism>
<dbReference type="GO" id="GO:0005524">
    <property type="term" value="F:ATP binding"/>
    <property type="evidence" value="ECO:0007669"/>
    <property type="project" value="UniProtKB-KW"/>
</dbReference>
<feature type="domain" description="THIF-type NAD/FAD binding fold" evidence="8">
    <location>
        <begin position="11"/>
        <end position="262"/>
    </location>
</feature>
<dbReference type="PANTHER" id="PTHR10953">
    <property type="entry name" value="UBIQUITIN-ACTIVATING ENZYME E1"/>
    <property type="match status" value="1"/>
</dbReference>
<name>A0A9C7PS75_9RHOD</name>
<dbReference type="GO" id="GO:0071566">
    <property type="term" value="F:UFM1 activating enzyme activity"/>
    <property type="evidence" value="ECO:0007669"/>
    <property type="project" value="TreeGrafter"/>
</dbReference>
<dbReference type="InterPro" id="IPR035985">
    <property type="entry name" value="Ubiquitin-activating_enz"/>
</dbReference>
<dbReference type="InterPro" id="IPR000594">
    <property type="entry name" value="ThiF_NAD_FAD-bd"/>
</dbReference>
<dbReference type="Proteomes" id="UP001061958">
    <property type="component" value="Unassembled WGS sequence"/>
</dbReference>
<keyword evidence="6" id="KW-0862">Zinc</keyword>
<evidence type="ECO:0000256" key="4">
    <source>
        <dbReference type="ARBA" id="ARBA00022741"/>
    </source>
</evidence>
<reference evidence="9" key="1">
    <citation type="journal article" date="2022" name="Proc. Natl. Acad. Sci. U.S.A.">
        <title>Life cycle and functional genomics of the unicellular red alga Galdieria for elucidating algal and plant evolution and industrial use.</title>
        <authorList>
            <person name="Hirooka S."/>
            <person name="Itabashi T."/>
            <person name="Ichinose T.M."/>
            <person name="Onuma R."/>
            <person name="Fujiwara T."/>
            <person name="Yamashita S."/>
            <person name="Jong L.W."/>
            <person name="Tomita R."/>
            <person name="Iwane A.H."/>
            <person name="Miyagishima S.Y."/>
        </authorList>
    </citation>
    <scope>NUCLEOTIDE SEQUENCE</scope>
    <source>
        <strain evidence="9">NBRC 102759</strain>
    </source>
</reference>
<dbReference type="PROSITE" id="PS00065">
    <property type="entry name" value="D_2_HYDROXYACID_DH_1"/>
    <property type="match status" value="1"/>
</dbReference>
<dbReference type="InterPro" id="IPR045886">
    <property type="entry name" value="ThiF/MoeB/HesA"/>
</dbReference>
<dbReference type="PANTHER" id="PTHR10953:SF9">
    <property type="entry name" value="UBIQUITIN-LIKE MODIFIER-ACTIVATING ENZYME 5"/>
    <property type="match status" value="1"/>
</dbReference>
<evidence type="ECO:0000256" key="6">
    <source>
        <dbReference type="ARBA" id="ARBA00022833"/>
    </source>
</evidence>
<dbReference type="InterPro" id="IPR029752">
    <property type="entry name" value="D-isomer_DH_CS1"/>
</dbReference>
<evidence type="ECO:0000259" key="8">
    <source>
        <dbReference type="Pfam" id="PF00899"/>
    </source>
</evidence>
<accession>A0A9C7PS75</accession>
<evidence type="ECO:0000256" key="5">
    <source>
        <dbReference type="ARBA" id="ARBA00022786"/>
    </source>
</evidence>
<evidence type="ECO:0000313" key="10">
    <source>
        <dbReference type="Proteomes" id="UP001061958"/>
    </source>
</evidence>
<protein>
    <recommendedName>
        <fullName evidence="2">Ubiquitin-like modifier-activating enzyme 5</fullName>
    </recommendedName>
</protein>
<gene>
    <name evidence="9" type="ORF">GpartN1_g1331.t1</name>
</gene>
<keyword evidence="7" id="KW-0067">ATP-binding</keyword>
<sequence>MNEEISADNPYSRLVALKKLGVVQNFDTIRQFSVAVVGLGGIGSVAAEMLVRCGIGKLVLFDYDTVELANMNRLFYKPEQRGKTKVQAAKETLEAINPDVVVHGYHFDITLVRSYDHFVQVLKTGSLDDSSAVHLVLSCVDNYNARSTINMVCNELRLTWFESGVSEDALSGHIQFMIPGVFACYSCVPPLLVASGVDESTLKREGVCAASLPTTMGIIAGLLVQNSLKYLLGFGQVSNYIGYNAWTDYFSTMTVKPNDSCPDSNCLHWQKVYQMEQLKKQSSEECDETVHSNVEAPIVHEDNEWSIQVVDDGFENGEQSSHVMEDKQKVAEEEQVGESYNDVLSQESLETQQLVKQLRSMR</sequence>
<evidence type="ECO:0000313" key="9">
    <source>
        <dbReference type="EMBL" id="GJQ09540.1"/>
    </source>
</evidence>
<comment type="caution">
    <text evidence="9">The sequence shown here is derived from an EMBL/GenBank/DDBJ whole genome shotgun (WGS) entry which is preliminary data.</text>
</comment>
<dbReference type="FunFam" id="3.40.50.720:FF:000531">
    <property type="entry name" value="NAD/FAD dependent dehydrogenase, putative"/>
    <property type="match status" value="1"/>
</dbReference>
<evidence type="ECO:0000256" key="1">
    <source>
        <dbReference type="ARBA" id="ARBA00005339"/>
    </source>
</evidence>
<dbReference type="GO" id="GO:0071569">
    <property type="term" value="P:protein ufmylation"/>
    <property type="evidence" value="ECO:0007669"/>
    <property type="project" value="TreeGrafter"/>
</dbReference>
<evidence type="ECO:0000256" key="3">
    <source>
        <dbReference type="ARBA" id="ARBA00022723"/>
    </source>
</evidence>
<dbReference type="CDD" id="cd00757">
    <property type="entry name" value="ThiF_MoeB_HesA_family"/>
    <property type="match status" value="1"/>
</dbReference>
<evidence type="ECO:0000256" key="7">
    <source>
        <dbReference type="ARBA" id="ARBA00022840"/>
    </source>
</evidence>
<reference evidence="9" key="2">
    <citation type="submission" date="2022-01" db="EMBL/GenBank/DDBJ databases">
        <authorList>
            <person name="Hirooka S."/>
            <person name="Miyagishima S.Y."/>
        </authorList>
    </citation>
    <scope>NUCLEOTIDE SEQUENCE</scope>
    <source>
        <strain evidence="9">NBRC 102759</strain>
    </source>
</reference>
<dbReference type="SUPFAM" id="SSF69572">
    <property type="entry name" value="Activating enzymes of the ubiquitin-like proteins"/>
    <property type="match status" value="1"/>
</dbReference>
<dbReference type="OrthoDB" id="206053at2759"/>
<keyword evidence="4" id="KW-0547">Nucleotide-binding</keyword>
<comment type="similarity">
    <text evidence="1">Belongs to the ubiquitin-activating E1 family. UBA5 subfamily.</text>
</comment>
<dbReference type="EMBL" id="BQMJ01000009">
    <property type="protein sequence ID" value="GJQ09540.1"/>
    <property type="molecule type" value="Genomic_DNA"/>
</dbReference>